<keyword evidence="2" id="KW-1133">Transmembrane helix</keyword>
<accession>A0A9D1K4L2</accession>
<evidence type="ECO:0000313" key="4">
    <source>
        <dbReference type="Proteomes" id="UP000824139"/>
    </source>
</evidence>
<proteinExistence type="predicted"/>
<gene>
    <name evidence="3" type="ORF">IAD41_02590</name>
</gene>
<dbReference type="InterPro" id="IPR012902">
    <property type="entry name" value="N_methyl_site"/>
</dbReference>
<evidence type="ECO:0000313" key="3">
    <source>
        <dbReference type="EMBL" id="HIS82479.1"/>
    </source>
</evidence>
<keyword evidence="1" id="KW-0488">Methylation</keyword>
<sequence>MKAEGSGFTLAEVLITLGIIGIVAAMTLPTVINNSRNKQLEAGLRRSYSIISQALDMYQAETGERITQDTISVKKLLIKYIQTARDCGQGSESSEAALEKVCIPNYVNTSSTEKNSTKYKTFNGKTNITLGYFDDGQFVMNDGSLVLLENRISNNRENVLYISVDVNGYNKNPNRLGQDLFMFQIDKKGKLLPMGVEGTTYYSSTDEYCSASSTSNINGAGCTYNALTDKDYFKNLPK</sequence>
<dbReference type="Proteomes" id="UP000824139">
    <property type="component" value="Unassembled WGS sequence"/>
</dbReference>
<dbReference type="PRINTS" id="PR00813">
    <property type="entry name" value="BCTERIALGSPG"/>
</dbReference>
<comment type="caution">
    <text evidence="3">The sequence shown here is derived from an EMBL/GenBank/DDBJ whole genome shotgun (WGS) entry which is preliminary data.</text>
</comment>
<dbReference type="Gene3D" id="3.30.700.10">
    <property type="entry name" value="Glycoprotein, Type 4 Pilin"/>
    <property type="match status" value="1"/>
</dbReference>
<dbReference type="InterPro" id="IPR045584">
    <property type="entry name" value="Pilin-like"/>
</dbReference>
<dbReference type="AlphaFoldDB" id="A0A9D1K4L2"/>
<dbReference type="NCBIfam" id="TIGR02532">
    <property type="entry name" value="IV_pilin_GFxxxE"/>
    <property type="match status" value="1"/>
</dbReference>
<keyword evidence="2" id="KW-0812">Transmembrane</keyword>
<protein>
    <submittedName>
        <fullName evidence="3">Prepilin-type N-terminal cleavage/methylation domain-containing protein</fullName>
    </submittedName>
</protein>
<organism evidence="3 4">
    <name type="scientific">Candidatus Scatenecus faecavium</name>
    <dbReference type="NCBI Taxonomy" id="2840915"/>
    <lineage>
        <taxon>Bacteria</taxon>
        <taxon>Candidatus Scatenecus</taxon>
    </lineage>
</organism>
<evidence type="ECO:0000256" key="1">
    <source>
        <dbReference type="ARBA" id="ARBA00022481"/>
    </source>
</evidence>
<name>A0A9D1K4L2_9BACT</name>
<evidence type="ECO:0000256" key="2">
    <source>
        <dbReference type="SAM" id="Phobius"/>
    </source>
</evidence>
<feature type="transmembrane region" description="Helical" evidence="2">
    <location>
        <begin position="6"/>
        <end position="28"/>
    </location>
</feature>
<keyword evidence="2" id="KW-0472">Membrane</keyword>
<dbReference type="InterPro" id="IPR000983">
    <property type="entry name" value="Bac_GSPG_pilin"/>
</dbReference>
<dbReference type="GO" id="GO:0015627">
    <property type="term" value="C:type II protein secretion system complex"/>
    <property type="evidence" value="ECO:0007669"/>
    <property type="project" value="InterPro"/>
</dbReference>
<reference evidence="3" key="2">
    <citation type="journal article" date="2021" name="PeerJ">
        <title>Extensive microbial diversity within the chicken gut microbiome revealed by metagenomics and culture.</title>
        <authorList>
            <person name="Gilroy R."/>
            <person name="Ravi A."/>
            <person name="Getino M."/>
            <person name="Pursley I."/>
            <person name="Horton D.L."/>
            <person name="Alikhan N.F."/>
            <person name="Baker D."/>
            <person name="Gharbi K."/>
            <person name="Hall N."/>
            <person name="Watson M."/>
            <person name="Adriaenssens E.M."/>
            <person name="Foster-Nyarko E."/>
            <person name="Jarju S."/>
            <person name="Secka A."/>
            <person name="Antonio M."/>
            <person name="Oren A."/>
            <person name="Chaudhuri R.R."/>
            <person name="La Ragione R."/>
            <person name="Hildebrand F."/>
            <person name="Pallen M.J."/>
        </authorList>
    </citation>
    <scope>NUCLEOTIDE SEQUENCE</scope>
    <source>
        <strain evidence="3">CHK152-2994</strain>
    </source>
</reference>
<reference evidence="3" key="1">
    <citation type="submission" date="2020-10" db="EMBL/GenBank/DDBJ databases">
        <authorList>
            <person name="Gilroy R."/>
        </authorList>
    </citation>
    <scope>NUCLEOTIDE SEQUENCE</scope>
    <source>
        <strain evidence="3">CHK152-2994</strain>
    </source>
</reference>
<dbReference type="SUPFAM" id="SSF54523">
    <property type="entry name" value="Pili subunits"/>
    <property type="match status" value="1"/>
</dbReference>
<dbReference type="EMBL" id="DVJO01000054">
    <property type="protein sequence ID" value="HIS82479.1"/>
    <property type="molecule type" value="Genomic_DNA"/>
</dbReference>
<dbReference type="GO" id="GO:0015628">
    <property type="term" value="P:protein secretion by the type II secretion system"/>
    <property type="evidence" value="ECO:0007669"/>
    <property type="project" value="InterPro"/>
</dbReference>